<reference evidence="2" key="1">
    <citation type="submission" date="2018-05" db="EMBL/GenBank/DDBJ databases">
        <authorList>
            <person name="Lanie J.A."/>
            <person name="Ng W.-L."/>
            <person name="Kazmierczak K.M."/>
            <person name="Andrzejewski T.M."/>
            <person name="Davidsen T.M."/>
            <person name="Wayne K.J."/>
            <person name="Tettelin H."/>
            <person name="Glass J.I."/>
            <person name="Rusch D."/>
            <person name="Podicherti R."/>
            <person name="Tsui H.-C.T."/>
            <person name="Winkler M.E."/>
        </authorList>
    </citation>
    <scope>NUCLEOTIDE SEQUENCE</scope>
</reference>
<name>A0A383A3F5_9ZZZZ</name>
<protein>
    <submittedName>
        <fullName evidence="2">Uncharacterized protein</fullName>
    </submittedName>
</protein>
<evidence type="ECO:0000256" key="1">
    <source>
        <dbReference type="SAM" id="MobiDB-lite"/>
    </source>
</evidence>
<evidence type="ECO:0000313" key="2">
    <source>
        <dbReference type="EMBL" id="SVE01518.1"/>
    </source>
</evidence>
<organism evidence="2">
    <name type="scientific">marine metagenome</name>
    <dbReference type="NCBI Taxonomy" id="408172"/>
    <lineage>
        <taxon>unclassified sequences</taxon>
        <taxon>metagenomes</taxon>
        <taxon>ecological metagenomes</taxon>
    </lineage>
</organism>
<dbReference type="EMBL" id="UINC01188343">
    <property type="protein sequence ID" value="SVE01518.1"/>
    <property type="molecule type" value="Genomic_DNA"/>
</dbReference>
<feature type="compositionally biased region" description="Low complexity" evidence="1">
    <location>
        <begin position="52"/>
        <end position="74"/>
    </location>
</feature>
<dbReference type="AlphaFoldDB" id="A0A383A3F5"/>
<feature type="region of interest" description="Disordered" evidence="1">
    <location>
        <begin position="50"/>
        <end position="74"/>
    </location>
</feature>
<gene>
    <name evidence="2" type="ORF">METZ01_LOCUS454372</name>
</gene>
<sequence length="131" mass="14369">MAFDFRGVQFLVEAKRSGVVFDSTMMLGRQLLGVPRSRLGVIKRLITDMDQSRLPPRQQPPSSSQISLGSDSQTSYSESLLEALGARTIDSIDKFENGSSLKHDLNETLPPDLGGQYSVVIDGGTLEHIFN</sequence>
<feature type="non-terminal residue" evidence="2">
    <location>
        <position position="131"/>
    </location>
</feature>
<accession>A0A383A3F5</accession>
<proteinExistence type="predicted"/>